<evidence type="ECO:0000313" key="3">
    <source>
        <dbReference type="Proteomes" id="UP000552644"/>
    </source>
</evidence>
<dbReference type="RefSeq" id="WP_184712739.1">
    <property type="nucleotide sequence ID" value="NZ_JACHJP010000001.1"/>
</dbReference>
<proteinExistence type="predicted"/>
<evidence type="ECO:0000256" key="1">
    <source>
        <dbReference type="SAM" id="SignalP"/>
    </source>
</evidence>
<keyword evidence="3" id="KW-1185">Reference proteome</keyword>
<dbReference type="Proteomes" id="UP000552644">
    <property type="component" value="Unassembled WGS sequence"/>
</dbReference>
<evidence type="ECO:0008006" key="4">
    <source>
        <dbReference type="Google" id="ProtNLM"/>
    </source>
</evidence>
<name>A0A7W7QIA0_9ACTN</name>
<dbReference type="AlphaFoldDB" id="A0A7W7QIA0"/>
<protein>
    <recommendedName>
        <fullName evidence="4">Spore-associated protein A</fullName>
    </recommendedName>
</protein>
<comment type="caution">
    <text evidence="2">The sequence shown here is derived from an EMBL/GenBank/DDBJ whole genome shotgun (WGS) entry which is preliminary data.</text>
</comment>
<accession>A0A7W7QIA0</accession>
<sequence length="135" mass="14564">MRKLVLAVLAVLSGLALLSVPSTAQAAQSTKALVSCPGDKAETGDGITVKVYYVPYGSGCQVNHVQAWSASGSKYGHFNLFGPYGWSDNSPTKSWGWGEPYNSYPWVVAWSGHLWCAKFYDGNNQPVTDNICVTL</sequence>
<gene>
    <name evidence="2" type="ORF">FHS44_001115</name>
</gene>
<keyword evidence="1" id="KW-0732">Signal</keyword>
<reference evidence="2 3" key="1">
    <citation type="submission" date="2020-08" db="EMBL/GenBank/DDBJ databases">
        <title>Genomic Encyclopedia of Type Strains, Phase III (KMG-III): the genomes of soil and plant-associated and newly described type strains.</title>
        <authorList>
            <person name="Whitman W."/>
        </authorList>
    </citation>
    <scope>NUCLEOTIDE SEQUENCE [LARGE SCALE GENOMIC DNA]</scope>
    <source>
        <strain evidence="2 3">CECT 8840</strain>
    </source>
</reference>
<dbReference type="EMBL" id="JACHJP010000001">
    <property type="protein sequence ID" value="MBB4914043.1"/>
    <property type="molecule type" value="Genomic_DNA"/>
</dbReference>
<organism evidence="2 3">
    <name type="scientific">Streptosporangium saharense</name>
    <dbReference type="NCBI Taxonomy" id="1706840"/>
    <lineage>
        <taxon>Bacteria</taxon>
        <taxon>Bacillati</taxon>
        <taxon>Actinomycetota</taxon>
        <taxon>Actinomycetes</taxon>
        <taxon>Streptosporangiales</taxon>
        <taxon>Streptosporangiaceae</taxon>
        <taxon>Streptosporangium</taxon>
    </lineage>
</organism>
<evidence type="ECO:0000313" key="2">
    <source>
        <dbReference type="EMBL" id="MBB4914043.1"/>
    </source>
</evidence>
<feature type="signal peptide" evidence="1">
    <location>
        <begin position="1"/>
        <end position="26"/>
    </location>
</feature>
<feature type="chain" id="PRO_5031128211" description="Spore-associated protein A" evidence="1">
    <location>
        <begin position="27"/>
        <end position="135"/>
    </location>
</feature>